<evidence type="ECO:0000256" key="11">
    <source>
        <dbReference type="RuleBase" id="RU361138"/>
    </source>
</evidence>
<keyword evidence="15" id="KW-1185">Reference proteome</keyword>
<dbReference type="Gene3D" id="3.30.559.10">
    <property type="entry name" value="Chloramphenicol acetyltransferase-like domain"/>
    <property type="match status" value="1"/>
</dbReference>
<dbReference type="GO" id="GO:0005829">
    <property type="term" value="C:cytosol"/>
    <property type="evidence" value="ECO:0007669"/>
    <property type="project" value="TreeGrafter"/>
</dbReference>
<dbReference type="InterPro" id="IPR023213">
    <property type="entry name" value="CAT-like_dom_sf"/>
</dbReference>
<dbReference type="GO" id="GO:0004149">
    <property type="term" value="F:dihydrolipoyllysine-residue succinyltransferase activity"/>
    <property type="evidence" value="ECO:0007669"/>
    <property type="project" value="UniProtKB-UniRule"/>
</dbReference>
<comment type="function">
    <text evidence="1 11">E2 component of the 2-oxoglutarate dehydrogenase (OGDH) complex which catalyzes the second step in the conversion of 2-oxoglutarate to succinyl-CoA and CO(2).</text>
</comment>
<dbReference type="InterPro" id="IPR006255">
    <property type="entry name" value="SucB"/>
</dbReference>
<feature type="domain" description="Lipoyl-binding" evidence="12">
    <location>
        <begin position="2"/>
        <end position="77"/>
    </location>
</feature>
<dbReference type="GO" id="GO:0045252">
    <property type="term" value="C:oxoglutarate dehydrogenase complex"/>
    <property type="evidence" value="ECO:0007669"/>
    <property type="project" value="UniProtKB-UniRule"/>
</dbReference>
<dbReference type="Proteomes" id="UP000243900">
    <property type="component" value="Unassembled WGS sequence"/>
</dbReference>
<dbReference type="Gene3D" id="2.40.50.100">
    <property type="match status" value="1"/>
</dbReference>
<dbReference type="Gene3D" id="4.10.320.10">
    <property type="entry name" value="E3-binding domain"/>
    <property type="match status" value="1"/>
</dbReference>
<dbReference type="PROSITE" id="PS51826">
    <property type="entry name" value="PSBD"/>
    <property type="match status" value="1"/>
</dbReference>
<dbReference type="PROSITE" id="PS50968">
    <property type="entry name" value="BIOTINYL_LIPOYL"/>
    <property type="match status" value="1"/>
</dbReference>
<dbReference type="NCBIfam" id="TIGR01347">
    <property type="entry name" value="sucB"/>
    <property type="match status" value="1"/>
</dbReference>
<dbReference type="PANTHER" id="PTHR43416">
    <property type="entry name" value="DIHYDROLIPOYLLYSINE-RESIDUE SUCCINYLTRANSFERASE COMPONENT OF 2-OXOGLUTARATE DEHYDROGENASE COMPLEX, MITOCHONDRIAL-RELATED"/>
    <property type="match status" value="1"/>
</dbReference>
<dbReference type="OrthoDB" id="9805770at2"/>
<dbReference type="FunFam" id="3.30.559.10:FF:000007">
    <property type="entry name" value="Dihydrolipoamide acetyltransferase component of pyruvate dehydrogenase complex"/>
    <property type="match status" value="1"/>
</dbReference>
<dbReference type="GO" id="GO:0033512">
    <property type="term" value="P:L-lysine catabolic process to acetyl-CoA via saccharopine"/>
    <property type="evidence" value="ECO:0007669"/>
    <property type="project" value="UniProtKB-UniRule"/>
</dbReference>
<dbReference type="SUPFAM" id="SSF52777">
    <property type="entry name" value="CoA-dependent acyltransferases"/>
    <property type="match status" value="1"/>
</dbReference>
<dbReference type="Pfam" id="PF02817">
    <property type="entry name" value="E3_binding"/>
    <property type="match status" value="1"/>
</dbReference>
<sequence length="396" mass="41350">MSLEIKAPVFPESVADGTVATWHKKPGEAVARDELIVDIETDKVVLEVVAPADGVITQVLKNEGDTVLSQEVLAVFEEGAAAAAPAPAAEAPAAAPAPAAAAPAAAGPAARKAAAEAGVDIAAVAGSGAGGRVTKADVQAAKSAPAAAPAPAAAAPALSLAVGERVEKRVPMTRLRAKVAERLLDAKQSTAMLTTFNEVNMKPVMDLRKQYVDKFEKVHGVRLGFMSFFIKAAVEALKRFPAVNASIDGNDIVYHGYQDVGVAVSSDRGLVVPVLRNVEHMSLSEMEKGVAEFGKKARDGKLSIDDMTGGTFTISNGGVFGSLLSTPILNPPQTAILGMHKIQDRPMAVNGQVVILPMMYLALSYDHRLIDGKEAVSFLVAIKELVEDPARLLLEI</sequence>
<evidence type="ECO:0000259" key="13">
    <source>
        <dbReference type="PROSITE" id="PS51826"/>
    </source>
</evidence>
<dbReference type="RefSeq" id="WP_105191139.1">
    <property type="nucleotide sequence ID" value="NZ_PTQZ01000016.1"/>
</dbReference>
<evidence type="ECO:0000256" key="9">
    <source>
        <dbReference type="ARBA" id="ARBA00023315"/>
    </source>
</evidence>
<dbReference type="NCBIfam" id="NF004309">
    <property type="entry name" value="PRK05704.1"/>
    <property type="match status" value="1"/>
</dbReference>
<dbReference type="GO" id="GO:0006099">
    <property type="term" value="P:tricarboxylic acid cycle"/>
    <property type="evidence" value="ECO:0007669"/>
    <property type="project" value="UniProtKB-UniRule"/>
</dbReference>
<evidence type="ECO:0000313" key="15">
    <source>
        <dbReference type="Proteomes" id="UP000243900"/>
    </source>
</evidence>
<comment type="similarity">
    <text evidence="3 11">Belongs to the 2-oxoacid dehydrogenase family.</text>
</comment>
<organism evidence="14 15">
    <name type="scientific">Amnimonas aquatica</name>
    <dbReference type="NCBI Taxonomy" id="2094561"/>
    <lineage>
        <taxon>Bacteria</taxon>
        <taxon>Pseudomonadati</taxon>
        <taxon>Pseudomonadota</taxon>
        <taxon>Gammaproteobacteria</taxon>
        <taxon>Moraxellales</taxon>
        <taxon>Moraxellaceae</taxon>
        <taxon>Amnimonas</taxon>
    </lineage>
</organism>
<dbReference type="UniPathway" id="UPA00868">
    <property type="reaction ID" value="UER00840"/>
</dbReference>
<feature type="domain" description="Peripheral subunit-binding (PSBD)" evidence="13">
    <location>
        <begin position="105"/>
        <end position="142"/>
    </location>
</feature>
<name>A0A2P6AUP3_9GAMM</name>
<keyword evidence="7 11" id="KW-0808">Transferase</keyword>
<evidence type="ECO:0000256" key="4">
    <source>
        <dbReference type="ARBA" id="ARBA00012945"/>
    </source>
</evidence>
<comment type="catalytic activity">
    <reaction evidence="10 11">
        <text>N(6)-[(R)-dihydrolipoyl]-L-lysyl-[protein] + succinyl-CoA = N(6)-[(R)-S(8)-succinyldihydrolipoyl]-L-lysyl-[protein] + CoA</text>
        <dbReference type="Rhea" id="RHEA:15213"/>
        <dbReference type="Rhea" id="RHEA-COMP:10475"/>
        <dbReference type="Rhea" id="RHEA-COMP:20092"/>
        <dbReference type="ChEBI" id="CHEBI:57287"/>
        <dbReference type="ChEBI" id="CHEBI:57292"/>
        <dbReference type="ChEBI" id="CHEBI:83100"/>
        <dbReference type="ChEBI" id="CHEBI:83120"/>
        <dbReference type="EC" id="2.3.1.61"/>
    </reaction>
</comment>
<dbReference type="InterPro" id="IPR003016">
    <property type="entry name" value="2-oxoA_DH_lipoyl-BS"/>
</dbReference>
<dbReference type="CDD" id="cd06849">
    <property type="entry name" value="lipoyl_domain"/>
    <property type="match status" value="1"/>
</dbReference>
<evidence type="ECO:0000256" key="8">
    <source>
        <dbReference type="ARBA" id="ARBA00022823"/>
    </source>
</evidence>
<proteinExistence type="inferred from homology"/>
<evidence type="ECO:0000313" key="14">
    <source>
        <dbReference type="EMBL" id="PQA50859.1"/>
    </source>
</evidence>
<dbReference type="Pfam" id="PF00198">
    <property type="entry name" value="2-oxoacid_dh"/>
    <property type="match status" value="1"/>
</dbReference>
<dbReference type="SUPFAM" id="SSF51230">
    <property type="entry name" value="Single hybrid motif"/>
    <property type="match status" value="1"/>
</dbReference>
<comment type="pathway">
    <text evidence="2 11">Amino-acid degradation; L-lysine degradation via saccharopine pathway; glutaryl-CoA from L-lysine: step 6/6.</text>
</comment>
<evidence type="ECO:0000256" key="6">
    <source>
        <dbReference type="ARBA" id="ARBA00022532"/>
    </source>
</evidence>
<evidence type="ECO:0000256" key="3">
    <source>
        <dbReference type="ARBA" id="ARBA00007317"/>
    </source>
</evidence>
<dbReference type="Pfam" id="PF00364">
    <property type="entry name" value="Biotin_lipoyl"/>
    <property type="match status" value="1"/>
</dbReference>
<evidence type="ECO:0000256" key="5">
    <source>
        <dbReference type="ARBA" id="ARBA00019511"/>
    </source>
</evidence>
<evidence type="ECO:0000256" key="10">
    <source>
        <dbReference type="ARBA" id="ARBA00052761"/>
    </source>
</evidence>
<dbReference type="PROSITE" id="PS00189">
    <property type="entry name" value="LIPOYL"/>
    <property type="match status" value="1"/>
</dbReference>
<dbReference type="InterPro" id="IPR050537">
    <property type="entry name" value="2-oxoacid_dehydrogenase"/>
</dbReference>
<evidence type="ECO:0000259" key="12">
    <source>
        <dbReference type="PROSITE" id="PS50968"/>
    </source>
</evidence>
<evidence type="ECO:0000256" key="7">
    <source>
        <dbReference type="ARBA" id="ARBA00022679"/>
    </source>
</evidence>
<dbReference type="PANTHER" id="PTHR43416:SF5">
    <property type="entry name" value="DIHYDROLIPOYLLYSINE-RESIDUE SUCCINYLTRANSFERASE COMPONENT OF 2-OXOGLUTARATE DEHYDROGENASE COMPLEX, MITOCHONDRIAL"/>
    <property type="match status" value="1"/>
</dbReference>
<accession>A0A2P6AUP3</accession>
<dbReference type="InterPro" id="IPR001078">
    <property type="entry name" value="2-oxoacid_DH_actylTfrase"/>
</dbReference>
<dbReference type="InterPro" id="IPR004167">
    <property type="entry name" value="PSBD"/>
</dbReference>
<reference evidence="15" key="1">
    <citation type="submission" date="2018-02" db="EMBL/GenBank/DDBJ databases">
        <title>Genome sequencing of Solimonas sp. HR-BB.</title>
        <authorList>
            <person name="Lee Y."/>
            <person name="Jeon C.O."/>
        </authorList>
    </citation>
    <scope>NUCLEOTIDE SEQUENCE [LARGE SCALE GENOMIC DNA]</scope>
    <source>
        <strain evidence="15">HR-E</strain>
    </source>
</reference>
<comment type="caution">
    <text evidence="14">The sequence shown here is derived from an EMBL/GenBank/DDBJ whole genome shotgun (WGS) entry which is preliminary data.</text>
</comment>
<keyword evidence="8 11" id="KW-0450">Lipoyl</keyword>
<gene>
    <name evidence="14" type="ORF">C5O18_01660</name>
</gene>
<dbReference type="InterPro" id="IPR011053">
    <property type="entry name" value="Single_hybrid_motif"/>
</dbReference>
<evidence type="ECO:0000256" key="1">
    <source>
        <dbReference type="ARBA" id="ARBA00004052"/>
    </source>
</evidence>
<dbReference type="EMBL" id="PTQZ01000016">
    <property type="protein sequence ID" value="PQA50859.1"/>
    <property type="molecule type" value="Genomic_DNA"/>
</dbReference>
<protein>
    <recommendedName>
        <fullName evidence="5 11">Dihydrolipoyllysine-residue succinyltransferase component of 2-oxoglutarate dehydrogenase complex</fullName>
        <ecNumber evidence="4 11">2.3.1.61</ecNumber>
    </recommendedName>
    <alternativeName>
        <fullName evidence="11">2-oxoglutarate dehydrogenase complex component E2</fullName>
    </alternativeName>
</protein>
<dbReference type="SUPFAM" id="SSF47005">
    <property type="entry name" value="Peripheral subunit-binding domain of 2-oxo acid dehydrogenase complex"/>
    <property type="match status" value="1"/>
</dbReference>
<dbReference type="InterPro" id="IPR000089">
    <property type="entry name" value="Biotin_lipoyl"/>
</dbReference>
<keyword evidence="6 11" id="KW-0816">Tricarboxylic acid cycle</keyword>
<comment type="cofactor">
    <cofactor evidence="11">
        <name>(R)-lipoate</name>
        <dbReference type="ChEBI" id="CHEBI:83088"/>
    </cofactor>
    <text evidence="11">Binds 1 lipoyl cofactor covalently.</text>
</comment>
<evidence type="ECO:0000256" key="2">
    <source>
        <dbReference type="ARBA" id="ARBA00005145"/>
    </source>
</evidence>
<dbReference type="AlphaFoldDB" id="A0A2P6AUP3"/>
<dbReference type="EC" id="2.3.1.61" evidence="4 11"/>
<keyword evidence="9 11" id="KW-0012">Acyltransferase</keyword>
<dbReference type="InterPro" id="IPR036625">
    <property type="entry name" value="E3-bd_dom_sf"/>
</dbReference>